<sequence>MEYNEQNWNELLEALRFTECSNEAFGGMVICDDNGIPVWDYDNDERKKNLFMFLSGALYMKQHLGFY</sequence>
<evidence type="ECO:0000313" key="1">
    <source>
        <dbReference type="EMBL" id="DAE30443.1"/>
    </source>
</evidence>
<proteinExistence type="predicted"/>
<reference evidence="1" key="1">
    <citation type="journal article" date="2021" name="Proc. Natl. Acad. Sci. U.S.A.">
        <title>A Catalog of Tens of Thousands of Viruses from Human Metagenomes Reveals Hidden Associations with Chronic Diseases.</title>
        <authorList>
            <person name="Tisza M.J."/>
            <person name="Buck C.B."/>
        </authorList>
    </citation>
    <scope>NUCLEOTIDE SEQUENCE</scope>
    <source>
        <strain evidence="1">Ctiha2</strain>
    </source>
</reference>
<name>A0A8S5RH03_9VIRU</name>
<organism evidence="1">
    <name type="scientific">virus sp. ctiha2</name>
    <dbReference type="NCBI Taxonomy" id="2827299"/>
    <lineage>
        <taxon>Viruses</taxon>
    </lineage>
</organism>
<accession>A0A8S5RH03</accession>
<dbReference type="EMBL" id="BK059104">
    <property type="protein sequence ID" value="DAE30443.1"/>
    <property type="molecule type" value="Genomic_DNA"/>
</dbReference>
<protein>
    <submittedName>
        <fullName evidence="1">Uncharacterized protein</fullName>
    </submittedName>
</protein>